<dbReference type="AlphaFoldDB" id="A0A165BY91"/>
<keyword evidence="3" id="KW-0732">Signal</keyword>
<organism evidence="4 5">
    <name type="scientific">Exidia glandulosa HHB12029</name>
    <dbReference type="NCBI Taxonomy" id="1314781"/>
    <lineage>
        <taxon>Eukaryota</taxon>
        <taxon>Fungi</taxon>
        <taxon>Dikarya</taxon>
        <taxon>Basidiomycota</taxon>
        <taxon>Agaricomycotina</taxon>
        <taxon>Agaricomycetes</taxon>
        <taxon>Auriculariales</taxon>
        <taxon>Exidiaceae</taxon>
        <taxon>Exidia</taxon>
    </lineage>
</organism>
<evidence type="ECO:0000256" key="1">
    <source>
        <dbReference type="SAM" id="MobiDB-lite"/>
    </source>
</evidence>
<sequence>MRYLASVLLSAITRTFAQSLNALSIGTDVWGIRLVLTRSPEACGPMIMYYNITPVSGAPASVAWPDTAVVHFLTPERAENEWMTWHPPLGEGVFNWTVPLPAGKQIVVRSFNGYREVFTVRLGSSGCGEEGSTTNIKATFNYGTLDSSVFERLVTQTFPSYNITPDDQFSAVEMPSTDNLNIIDVPLGLDVASPVPGTTQAPAVKTTQTSPANSGEHTTSLSAIIGGVCGALVLVVVLFVLVLCLRKHRGRRQQRSAIDPTVSPVPITPGFDSNDASAATSDEKRSQATRLFVPSPKDPNHEPVMAATSTILLSEVLDPDRQAPPTYSQQA</sequence>
<evidence type="ECO:0000256" key="2">
    <source>
        <dbReference type="SAM" id="Phobius"/>
    </source>
</evidence>
<reference evidence="4 5" key="1">
    <citation type="journal article" date="2016" name="Mol. Biol. Evol.">
        <title>Comparative Genomics of Early-Diverging Mushroom-Forming Fungi Provides Insights into the Origins of Lignocellulose Decay Capabilities.</title>
        <authorList>
            <person name="Nagy L.G."/>
            <person name="Riley R."/>
            <person name="Tritt A."/>
            <person name="Adam C."/>
            <person name="Daum C."/>
            <person name="Floudas D."/>
            <person name="Sun H."/>
            <person name="Yadav J.S."/>
            <person name="Pangilinan J."/>
            <person name="Larsson K.H."/>
            <person name="Matsuura K."/>
            <person name="Barry K."/>
            <person name="Labutti K."/>
            <person name="Kuo R."/>
            <person name="Ohm R.A."/>
            <person name="Bhattacharya S.S."/>
            <person name="Shirouzu T."/>
            <person name="Yoshinaga Y."/>
            <person name="Martin F.M."/>
            <person name="Grigoriev I.V."/>
            <person name="Hibbett D.S."/>
        </authorList>
    </citation>
    <scope>NUCLEOTIDE SEQUENCE [LARGE SCALE GENOMIC DNA]</scope>
    <source>
        <strain evidence="4 5">HHB12029</strain>
    </source>
</reference>
<keyword evidence="2" id="KW-1133">Transmembrane helix</keyword>
<name>A0A165BY91_EXIGL</name>
<keyword evidence="2" id="KW-0812">Transmembrane</keyword>
<accession>A0A165BY91</accession>
<dbReference type="InParanoid" id="A0A165BY91"/>
<feature type="signal peptide" evidence="3">
    <location>
        <begin position="1"/>
        <end position="17"/>
    </location>
</feature>
<feature type="transmembrane region" description="Helical" evidence="2">
    <location>
        <begin position="221"/>
        <end position="245"/>
    </location>
</feature>
<keyword evidence="2" id="KW-0472">Membrane</keyword>
<feature type="region of interest" description="Disordered" evidence="1">
    <location>
        <begin position="196"/>
        <end position="217"/>
    </location>
</feature>
<evidence type="ECO:0000313" key="4">
    <source>
        <dbReference type="EMBL" id="KZV81471.1"/>
    </source>
</evidence>
<protein>
    <recommendedName>
        <fullName evidence="6">Mid2 domain-containing protein</fullName>
    </recommendedName>
</protein>
<dbReference type="OrthoDB" id="3267562at2759"/>
<gene>
    <name evidence="4" type="ORF">EXIGLDRAFT_731230</name>
</gene>
<dbReference type="Proteomes" id="UP000077266">
    <property type="component" value="Unassembled WGS sequence"/>
</dbReference>
<evidence type="ECO:0008006" key="6">
    <source>
        <dbReference type="Google" id="ProtNLM"/>
    </source>
</evidence>
<proteinExistence type="predicted"/>
<dbReference type="EMBL" id="KV426390">
    <property type="protein sequence ID" value="KZV81471.1"/>
    <property type="molecule type" value="Genomic_DNA"/>
</dbReference>
<keyword evidence="5" id="KW-1185">Reference proteome</keyword>
<feature type="chain" id="PRO_5007855786" description="Mid2 domain-containing protein" evidence="3">
    <location>
        <begin position="18"/>
        <end position="331"/>
    </location>
</feature>
<evidence type="ECO:0000313" key="5">
    <source>
        <dbReference type="Proteomes" id="UP000077266"/>
    </source>
</evidence>
<evidence type="ECO:0000256" key="3">
    <source>
        <dbReference type="SAM" id="SignalP"/>
    </source>
</evidence>
<feature type="region of interest" description="Disordered" evidence="1">
    <location>
        <begin position="253"/>
        <end position="331"/>
    </location>
</feature>